<dbReference type="AlphaFoldDB" id="A0A1T4QJM1"/>
<protein>
    <recommendedName>
        <fullName evidence="2">DUF3592 domain-containing protein</fullName>
    </recommendedName>
</protein>
<sequence length="145" mass="16625">MIIVFVLVAVIISVIFFIQAYNLKKLKDRCTVNVTATCVDIETKAAEFGRRNTHSQNATYSFYYNGQNYIGRNSVWTSAGFSGLYVKKNDVVDVFINPADPNHDVFDSFAKRELRNNILIGIVFLLALMPFVFMKIIFHFVLFNH</sequence>
<feature type="domain" description="DUF3592" evidence="2">
    <location>
        <begin position="34"/>
        <end position="108"/>
    </location>
</feature>
<dbReference type="Pfam" id="PF12158">
    <property type="entry name" value="DUF3592"/>
    <property type="match status" value="1"/>
</dbReference>
<evidence type="ECO:0000313" key="3">
    <source>
        <dbReference type="EMBL" id="SKA03902.1"/>
    </source>
</evidence>
<dbReference type="InterPro" id="IPR021994">
    <property type="entry name" value="DUF3592"/>
</dbReference>
<keyword evidence="4" id="KW-1185">Reference proteome</keyword>
<keyword evidence="1" id="KW-0812">Transmembrane</keyword>
<dbReference type="EMBL" id="FUXA01000021">
    <property type="protein sequence ID" value="SKA03902.1"/>
    <property type="molecule type" value="Genomic_DNA"/>
</dbReference>
<feature type="transmembrane region" description="Helical" evidence="1">
    <location>
        <begin position="6"/>
        <end position="23"/>
    </location>
</feature>
<dbReference type="Proteomes" id="UP000189857">
    <property type="component" value="Unassembled WGS sequence"/>
</dbReference>
<organism evidence="3 4">
    <name type="scientific">Eubacterium ruminantium</name>
    <dbReference type="NCBI Taxonomy" id="42322"/>
    <lineage>
        <taxon>Bacteria</taxon>
        <taxon>Bacillati</taxon>
        <taxon>Bacillota</taxon>
        <taxon>Clostridia</taxon>
        <taxon>Eubacteriales</taxon>
        <taxon>Eubacteriaceae</taxon>
        <taxon>Eubacterium</taxon>
    </lineage>
</organism>
<name>A0A1T4QJM1_9FIRM</name>
<keyword evidence="1" id="KW-1133">Transmembrane helix</keyword>
<proteinExistence type="predicted"/>
<evidence type="ECO:0000256" key="1">
    <source>
        <dbReference type="SAM" id="Phobius"/>
    </source>
</evidence>
<keyword evidence="1" id="KW-0472">Membrane</keyword>
<dbReference type="RefSeq" id="WP_078788198.1">
    <property type="nucleotide sequence ID" value="NZ_FMTO01000021.1"/>
</dbReference>
<feature type="transmembrane region" description="Helical" evidence="1">
    <location>
        <begin position="118"/>
        <end position="142"/>
    </location>
</feature>
<reference evidence="3 4" key="1">
    <citation type="submission" date="2017-02" db="EMBL/GenBank/DDBJ databases">
        <authorList>
            <person name="Peterson S.W."/>
        </authorList>
    </citation>
    <scope>NUCLEOTIDE SEQUENCE [LARGE SCALE GENOMIC DNA]</scope>
    <source>
        <strain evidence="3 4">ATCC 17233</strain>
    </source>
</reference>
<evidence type="ECO:0000259" key="2">
    <source>
        <dbReference type="Pfam" id="PF12158"/>
    </source>
</evidence>
<evidence type="ECO:0000313" key="4">
    <source>
        <dbReference type="Proteomes" id="UP000189857"/>
    </source>
</evidence>
<gene>
    <name evidence="3" type="ORF">SAMN02745110_02414</name>
</gene>
<accession>A0A1T4QJM1</accession>